<dbReference type="EMBL" id="ASRX01000021">
    <property type="protein sequence ID" value="EYF05647.1"/>
    <property type="molecule type" value="Genomic_DNA"/>
</dbReference>
<dbReference type="Gene3D" id="3.40.190.290">
    <property type="match status" value="1"/>
</dbReference>
<dbReference type="InterPro" id="IPR036388">
    <property type="entry name" value="WH-like_DNA-bd_sf"/>
</dbReference>
<dbReference type="PANTHER" id="PTHR30537">
    <property type="entry name" value="HTH-TYPE TRANSCRIPTIONAL REGULATOR"/>
    <property type="match status" value="1"/>
</dbReference>
<keyword evidence="7" id="KW-1185">Reference proteome</keyword>
<dbReference type="SUPFAM" id="SSF46785">
    <property type="entry name" value="Winged helix' DNA-binding domain"/>
    <property type="match status" value="1"/>
</dbReference>
<comment type="similarity">
    <text evidence="1">Belongs to the LysR transcriptional regulatory family.</text>
</comment>
<evidence type="ECO:0000256" key="4">
    <source>
        <dbReference type="ARBA" id="ARBA00023163"/>
    </source>
</evidence>
<feature type="domain" description="HTH lysR-type" evidence="5">
    <location>
        <begin position="1"/>
        <end position="59"/>
    </location>
</feature>
<protein>
    <submittedName>
        <fullName evidence="6">Transcriptional regulator, LysR family</fullName>
    </submittedName>
</protein>
<dbReference type="SUPFAM" id="SSF53850">
    <property type="entry name" value="Periplasmic binding protein-like II"/>
    <property type="match status" value="1"/>
</dbReference>
<dbReference type="STRING" id="1192034.CAP_2937"/>
<sequence>MDRLRAFEVFVTVVARGSFTRAAEALDTSPANVTRYVNELEAHLGTRLLNRSSRKLSLTESGEALYERGRAILDEVAEAEAAASSASVQPRGRLRINAPLSFGILHLAPLWPRFMEAHPEVELDVSLGDRVVDLVEEGYDLAIRISRGGSTTHVARKLAASRNVVCASPAYLRRYGRPEVPADLGAHRCVRYTYAAMADEWHFTDEAGKVHVVKVSCVMHTNNGDTARAMALAGQGITWQPTFLIGEDLREGRLVALMPGYRLPDIDVLAIYPSRRHLSAKVRVMVDFLAEAFRGMPPWDRAGSKKRAG</sequence>
<dbReference type="CDD" id="cd08422">
    <property type="entry name" value="PBP2_CrgA_like"/>
    <property type="match status" value="1"/>
</dbReference>
<evidence type="ECO:0000313" key="7">
    <source>
        <dbReference type="Proteomes" id="UP000019678"/>
    </source>
</evidence>
<evidence type="ECO:0000256" key="3">
    <source>
        <dbReference type="ARBA" id="ARBA00023125"/>
    </source>
</evidence>
<organism evidence="6 7">
    <name type="scientific">Chondromyces apiculatus DSM 436</name>
    <dbReference type="NCBI Taxonomy" id="1192034"/>
    <lineage>
        <taxon>Bacteria</taxon>
        <taxon>Pseudomonadati</taxon>
        <taxon>Myxococcota</taxon>
        <taxon>Polyangia</taxon>
        <taxon>Polyangiales</taxon>
        <taxon>Polyangiaceae</taxon>
        <taxon>Chondromyces</taxon>
    </lineage>
</organism>
<dbReference type="PANTHER" id="PTHR30537:SF5">
    <property type="entry name" value="HTH-TYPE TRANSCRIPTIONAL ACTIVATOR TTDR-RELATED"/>
    <property type="match status" value="1"/>
</dbReference>
<dbReference type="GO" id="GO:0003700">
    <property type="term" value="F:DNA-binding transcription factor activity"/>
    <property type="evidence" value="ECO:0007669"/>
    <property type="project" value="InterPro"/>
</dbReference>
<dbReference type="OrthoDB" id="5416547at2"/>
<name>A0A017T9P7_9BACT</name>
<dbReference type="FunFam" id="3.40.190.290:FF:000001">
    <property type="entry name" value="Transcriptional regulator, LysR family"/>
    <property type="match status" value="1"/>
</dbReference>
<accession>A0A017T9P7</accession>
<evidence type="ECO:0000313" key="6">
    <source>
        <dbReference type="EMBL" id="EYF05647.1"/>
    </source>
</evidence>
<reference evidence="6 7" key="1">
    <citation type="submission" date="2013-05" db="EMBL/GenBank/DDBJ databases">
        <title>Genome assembly of Chondromyces apiculatus DSM 436.</title>
        <authorList>
            <person name="Sharma G."/>
            <person name="Khatri I."/>
            <person name="Kaur C."/>
            <person name="Mayilraj S."/>
            <person name="Subramanian S."/>
        </authorList>
    </citation>
    <scope>NUCLEOTIDE SEQUENCE [LARGE SCALE GENOMIC DNA]</scope>
    <source>
        <strain evidence="6 7">DSM 436</strain>
    </source>
</reference>
<dbReference type="RefSeq" id="WP_044241457.1">
    <property type="nucleotide sequence ID" value="NZ_ASRX01000021.1"/>
</dbReference>
<keyword evidence="4" id="KW-0804">Transcription</keyword>
<keyword evidence="3" id="KW-0238">DNA-binding</keyword>
<dbReference type="Gene3D" id="1.10.10.10">
    <property type="entry name" value="Winged helix-like DNA-binding domain superfamily/Winged helix DNA-binding domain"/>
    <property type="match status" value="1"/>
</dbReference>
<dbReference type="GO" id="GO:0043565">
    <property type="term" value="F:sequence-specific DNA binding"/>
    <property type="evidence" value="ECO:0007669"/>
    <property type="project" value="TreeGrafter"/>
</dbReference>
<proteinExistence type="inferred from homology"/>
<dbReference type="AlphaFoldDB" id="A0A017T9P7"/>
<gene>
    <name evidence="6" type="ORF">CAP_2937</name>
</gene>
<dbReference type="FunFam" id="1.10.10.10:FF:000001">
    <property type="entry name" value="LysR family transcriptional regulator"/>
    <property type="match status" value="1"/>
</dbReference>
<dbReference type="InterPro" id="IPR000847">
    <property type="entry name" value="LysR_HTH_N"/>
</dbReference>
<evidence type="ECO:0000259" key="5">
    <source>
        <dbReference type="PROSITE" id="PS50931"/>
    </source>
</evidence>
<comment type="caution">
    <text evidence="6">The sequence shown here is derived from an EMBL/GenBank/DDBJ whole genome shotgun (WGS) entry which is preliminary data.</text>
</comment>
<keyword evidence="2" id="KW-0805">Transcription regulation</keyword>
<dbReference type="InterPro" id="IPR005119">
    <property type="entry name" value="LysR_subst-bd"/>
</dbReference>
<dbReference type="eggNOG" id="COG0583">
    <property type="taxonomic scope" value="Bacteria"/>
</dbReference>
<evidence type="ECO:0000256" key="2">
    <source>
        <dbReference type="ARBA" id="ARBA00023015"/>
    </source>
</evidence>
<evidence type="ECO:0000256" key="1">
    <source>
        <dbReference type="ARBA" id="ARBA00009437"/>
    </source>
</evidence>
<dbReference type="GO" id="GO:0006351">
    <property type="term" value="P:DNA-templated transcription"/>
    <property type="evidence" value="ECO:0007669"/>
    <property type="project" value="TreeGrafter"/>
</dbReference>
<dbReference type="Pfam" id="PF00126">
    <property type="entry name" value="HTH_1"/>
    <property type="match status" value="1"/>
</dbReference>
<dbReference type="InterPro" id="IPR058163">
    <property type="entry name" value="LysR-type_TF_proteobact-type"/>
</dbReference>
<dbReference type="Proteomes" id="UP000019678">
    <property type="component" value="Unassembled WGS sequence"/>
</dbReference>
<dbReference type="Pfam" id="PF03466">
    <property type="entry name" value="LysR_substrate"/>
    <property type="match status" value="1"/>
</dbReference>
<dbReference type="PROSITE" id="PS50931">
    <property type="entry name" value="HTH_LYSR"/>
    <property type="match status" value="1"/>
</dbReference>
<dbReference type="InterPro" id="IPR036390">
    <property type="entry name" value="WH_DNA-bd_sf"/>
</dbReference>